<evidence type="ECO:0000256" key="2">
    <source>
        <dbReference type="ARBA" id="ARBA00022692"/>
    </source>
</evidence>
<feature type="compositionally biased region" description="Polar residues" evidence="5">
    <location>
        <begin position="343"/>
        <end position="388"/>
    </location>
</feature>
<evidence type="ECO:0000313" key="7">
    <source>
        <dbReference type="EMBL" id="KAL0056960.1"/>
    </source>
</evidence>
<organism evidence="7 8">
    <name type="scientific">Marasmius tenuissimus</name>
    <dbReference type="NCBI Taxonomy" id="585030"/>
    <lineage>
        <taxon>Eukaryota</taxon>
        <taxon>Fungi</taxon>
        <taxon>Dikarya</taxon>
        <taxon>Basidiomycota</taxon>
        <taxon>Agaricomycotina</taxon>
        <taxon>Agaricomycetes</taxon>
        <taxon>Agaricomycetidae</taxon>
        <taxon>Agaricales</taxon>
        <taxon>Marasmiineae</taxon>
        <taxon>Marasmiaceae</taxon>
        <taxon>Marasmius</taxon>
    </lineage>
</organism>
<feature type="compositionally biased region" description="Low complexity" evidence="5">
    <location>
        <begin position="7"/>
        <end position="36"/>
    </location>
</feature>
<accession>A0ABR2Z6S4</accession>
<evidence type="ECO:0000313" key="8">
    <source>
        <dbReference type="Proteomes" id="UP001437256"/>
    </source>
</evidence>
<dbReference type="EMBL" id="JBBXMP010000784">
    <property type="protein sequence ID" value="KAL0056960.1"/>
    <property type="molecule type" value="Genomic_DNA"/>
</dbReference>
<proteinExistence type="predicted"/>
<feature type="compositionally biased region" description="Low complexity" evidence="5">
    <location>
        <begin position="60"/>
        <end position="106"/>
    </location>
</feature>
<feature type="transmembrane region" description="Helical" evidence="6">
    <location>
        <begin position="163"/>
        <end position="185"/>
    </location>
</feature>
<dbReference type="PANTHER" id="PTHR15549">
    <property type="entry name" value="PAIRED IMMUNOGLOBULIN-LIKE TYPE 2 RECEPTOR"/>
    <property type="match status" value="1"/>
</dbReference>
<keyword evidence="4 6" id="KW-0472">Membrane</keyword>
<protein>
    <submittedName>
        <fullName evidence="7">Uncharacterized protein</fullName>
    </submittedName>
</protein>
<dbReference type="InterPro" id="IPR051694">
    <property type="entry name" value="Immunoregulatory_rcpt-like"/>
</dbReference>
<evidence type="ECO:0000256" key="6">
    <source>
        <dbReference type="SAM" id="Phobius"/>
    </source>
</evidence>
<keyword evidence="3 6" id="KW-1133">Transmembrane helix</keyword>
<name>A0ABR2Z6S4_9AGAR</name>
<evidence type="ECO:0000256" key="5">
    <source>
        <dbReference type="SAM" id="MobiDB-lite"/>
    </source>
</evidence>
<dbReference type="Proteomes" id="UP001437256">
    <property type="component" value="Unassembled WGS sequence"/>
</dbReference>
<evidence type="ECO:0000256" key="3">
    <source>
        <dbReference type="ARBA" id="ARBA00022989"/>
    </source>
</evidence>
<gene>
    <name evidence="7" type="ORF">AAF712_016422</name>
</gene>
<sequence length="468" mass="46989">MSDSSAPPTNTETSTGPTSGSGTTAPPTTDTTQPPSSTEPPPSTNASDTTSPSSPPPSSDSPSQTSQPPSQTSGNENPSNTSNPSNTDTNTNTSATPTSSSESTVSTPVATVVLTTVISTNGEGAIITTTLETSTTVPAGGVITTPADANSGASSSSSNTGAIVGGVVGGVAGVAIFALLLVWGYKRWRRRRDLEAFDGNFDPDRIVASRHRNQESIAPTLPDMAQYDDGMGGRLAGTTVGGGVVSPYPLFNQSPSQHGHGSDTTHSYNTHSPPPSATFAGATGDWRHPSPGPSLGTSSSGGMSPSRAAKEREALAGGFVGAGGAGMPIPQHGPPPSSYYAHQPQSPQSRRMSLESSGAHSGVFYSTNSEYSQPNSSHAGSGRLNVQNPDVYGQGFDESARQAYLASGPRGASGGGQEEEIPPTYDSLVGSTSGSGSGRGERKEKGGGGSGLRVTNDTGAGEGSGSAD</sequence>
<feature type="compositionally biased region" description="Low complexity" evidence="5">
    <location>
        <begin position="293"/>
        <end position="306"/>
    </location>
</feature>
<reference evidence="7 8" key="1">
    <citation type="submission" date="2024-05" db="EMBL/GenBank/DDBJ databases">
        <title>A draft genome resource for the thread blight pathogen Marasmius tenuissimus strain MS-2.</title>
        <authorList>
            <person name="Yulfo-Soto G.E."/>
            <person name="Baruah I.K."/>
            <person name="Amoako-Attah I."/>
            <person name="Bukari Y."/>
            <person name="Meinhardt L.W."/>
            <person name="Bailey B.A."/>
            <person name="Cohen S.P."/>
        </authorList>
    </citation>
    <scope>NUCLEOTIDE SEQUENCE [LARGE SCALE GENOMIC DNA]</scope>
    <source>
        <strain evidence="7 8">MS-2</strain>
    </source>
</reference>
<keyword evidence="2 6" id="KW-0812">Transmembrane</keyword>
<evidence type="ECO:0000256" key="1">
    <source>
        <dbReference type="ARBA" id="ARBA00004167"/>
    </source>
</evidence>
<comment type="subcellular location">
    <subcellularLocation>
        <location evidence="1">Membrane</location>
        <topology evidence="1">Single-pass membrane protein</topology>
    </subcellularLocation>
</comment>
<comment type="caution">
    <text evidence="7">The sequence shown here is derived from an EMBL/GenBank/DDBJ whole genome shotgun (WGS) entry which is preliminary data.</text>
</comment>
<keyword evidence="8" id="KW-1185">Reference proteome</keyword>
<feature type="region of interest" description="Disordered" evidence="5">
    <location>
        <begin position="1"/>
        <end position="106"/>
    </location>
</feature>
<feature type="region of interest" description="Disordered" evidence="5">
    <location>
        <begin position="246"/>
        <end position="468"/>
    </location>
</feature>
<evidence type="ECO:0000256" key="4">
    <source>
        <dbReference type="ARBA" id="ARBA00023136"/>
    </source>
</evidence>
<feature type="compositionally biased region" description="Polar residues" evidence="5">
    <location>
        <begin position="251"/>
        <end position="271"/>
    </location>
</feature>
<dbReference type="PANTHER" id="PTHR15549:SF26">
    <property type="entry name" value="AXIAL BUDDING PATTERN PROTEIN 2-RELATED"/>
    <property type="match status" value="1"/>
</dbReference>